<comment type="caution">
    <text evidence="1">The sequence shown here is derived from an EMBL/GenBank/DDBJ whole genome shotgun (WGS) entry which is preliminary data.</text>
</comment>
<protein>
    <submittedName>
        <fullName evidence="1">Uncharacterized protein</fullName>
    </submittedName>
</protein>
<evidence type="ECO:0000313" key="1">
    <source>
        <dbReference type="EMBL" id="KKN50680.1"/>
    </source>
</evidence>
<dbReference type="EMBL" id="LAZR01001100">
    <property type="protein sequence ID" value="KKN50680.1"/>
    <property type="molecule type" value="Genomic_DNA"/>
</dbReference>
<accession>A0A0F9R222</accession>
<organism evidence="1">
    <name type="scientific">marine sediment metagenome</name>
    <dbReference type="NCBI Taxonomy" id="412755"/>
    <lineage>
        <taxon>unclassified sequences</taxon>
        <taxon>metagenomes</taxon>
        <taxon>ecological metagenomes</taxon>
    </lineage>
</organism>
<dbReference type="AlphaFoldDB" id="A0A0F9R222"/>
<reference evidence="1" key="1">
    <citation type="journal article" date="2015" name="Nature">
        <title>Complex archaea that bridge the gap between prokaryotes and eukaryotes.</title>
        <authorList>
            <person name="Spang A."/>
            <person name="Saw J.H."/>
            <person name="Jorgensen S.L."/>
            <person name="Zaremba-Niedzwiedzka K."/>
            <person name="Martijn J."/>
            <person name="Lind A.E."/>
            <person name="van Eijk R."/>
            <person name="Schleper C."/>
            <person name="Guy L."/>
            <person name="Ettema T.J."/>
        </authorList>
    </citation>
    <scope>NUCLEOTIDE SEQUENCE</scope>
</reference>
<name>A0A0F9R222_9ZZZZ</name>
<sequence length="143" mass="15208">MKTLILVMLLAAMPLFAQAPPTKITVGEPFLLTLDYPHFSATARGCADSTELDCISAFHLWDITGGQRFSLGMEPAPAGASAPMTGLSHLIDGANNQRLGLRKFVATTVLRTEIGDFESIDSVEARAVMVPLPGDGTRVNPVP</sequence>
<proteinExistence type="predicted"/>
<gene>
    <name evidence="1" type="ORF">LCGC14_0630290</name>
</gene>